<evidence type="ECO:0000256" key="1">
    <source>
        <dbReference type="ARBA" id="ARBA00005104"/>
    </source>
</evidence>
<dbReference type="Proteomes" id="UP000032545">
    <property type="component" value="Unassembled WGS sequence"/>
</dbReference>
<gene>
    <name evidence="6" type="ORF">FF36_00749</name>
</gene>
<dbReference type="InterPro" id="IPR002734">
    <property type="entry name" value="RibDG_C"/>
</dbReference>
<keyword evidence="2" id="KW-0521">NADP</keyword>
<evidence type="ECO:0000313" key="6">
    <source>
        <dbReference type="EMBL" id="KJE24746.1"/>
    </source>
</evidence>
<dbReference type="GO" id="GO:0009231">
    <property type="term" value="P:riboflavin biosynthetic process"/>
    <property type="evidence" value="ECO:0007669"/>
    <property type="project" value="InterPro"/>
</dbReference>
<organism evidence="6 7">
    <name type="scientific">Frankia torreyi</name>
    <dbReference type="NCBI Taxonomy" id="1856"/>
    <lineage>
        <taxon>Bacteria</taxon>
        <taxon>Bacillati</taxon>
        <taxon>Actinomycetota</taxon>
        <taxon>Actinomycetes</taxon>
        <taxon>Frankiales</taxon>
        <taxon>Frankiaceae</taxon>
        <taxon>Frankia</taxon>
    </lineage>
</organism>
<sequence>MSRDGTSRVTPRRPATVGSVRRILPVPGPADSPGTPAPVAAPTTPEAAGAGADDPAAAAGDEVVAKAAEVDLDEAYAYPPAAGQTSYVRANFVSSVDGAAEVGGRSGPLGGEADRQVFRLLRWLSDVVLVGAGTARHENYGPVIVPPERRDRRQAVGLAAVPPIAVVTATAGLDPGARLFDAEVRPIILTCDAAPPAKRQALAAVAEVVLCGDTTVDPAAALAALAERGMTRVLTEGGPLLHAQLAGAGLLDELCLTVAPMLAGPGRMGIVEGPPWPEPATMRLVQVLAEDGNLFLRYQR</sequence>
<keyword evidence="3" id="KW-0560">Oxidoreductase</keyword>
<dbReference type="PATRIC" id="fig|1502723.3.peg.3322"/>
<evidence type="ECO:0000256" key="3">
    <source>
        <dbReference type="ARBA" id="ARBA00023002"/>
    </source>
</evidence>
<evidence type="ECO:0000259" key="5">
    <source>
        <dbReference type="Pfam" id="PF01872"/>
    </source>
</evidence>
<comment type="caution">
    <text evidence="6">The sequence shown here is derived from an EMBL/GenBank/DDBJ whole genome shotgun (WGS) entry which is preliminary data.</text>
</comment>
<protein>
    <submittedName>
        <fullName evidence="6">Pyrimidine reductase, riboflavin biosynthesis</fullName>
    </submittedName>
</protein>
<dbReference type="SUPFAM" id="SSF53597">
    <property type="entry name" value="Dihydrofolate reductase-like"/>
    <property type="match status" value="1"/>
</dbReference>
<feature type="compositionally biased region" description="Low complexity" evidence="4">
    <location>
        <begin position="33"/>
        <end position="56"/>
    </location>
</feature>
<feature type="region of interest" description="Disordered" evidence="4">
    <location>
        <begin position="1"/>
        <end position="56"/>
    </location>
</feature>
<dbReference type="AlphaFoldDB" id="A0A0D8BKT6"/>
<dbReference type="GO" id="GO:0008703">
    <property type="term" value="F:5-amino-6-(5-phosphoribosylamino)uracil reductase activity"/>
    <property type="evidence" value="ECO:0007669"/>
    <property type="project" value="InterPro"/>
</dbReference>
<dbReference type="EMBL" id="JYFN01000004">
    <property type="protein sequence ID" value="KJE24746.1"/>
    <property type="molecule type" value="Genomic_DNA"/>
</dbReference>
<reference evidence="7" key="1">
    <citation type="submission" date="2015-02" db="EMBL/GenBank/DDBJ databases">
        <title>Draft Genome of Frankia sp. CpI1-S.</title>
        <authorList>
            <person name="Oshone R.T."/>
            <person name="Ngom M."/>
            <person name="Ghodhbane-Gtari F."/>
            <person name="Gtari M."/>
            <person name="Morris K."/>
            <person name="Thomas K."/>
            <person name="Sen A."/>
            <person name="Tisa L.S."/>
        </authorList>
    </citation>
    <scope>NUCLEOTIDE SEQUENCE [LARGE SCALE GENOMIC DNA]</scope>
    <source>
        <strain evidence="7">CpI1-S</strain>
    </source>
</reference>
<dbReference type="NCBIfam" id="NF010663">
    <property type="entry name" value="PRK14059.1-1"/>
    <property type="match status" value="1"/>
</dbReference>
<comment type="pathway">
    <text evidence="1">Cofactor biosynthesis; riboflavin biosynthesis.</text>
</comment>
<evidence type="ECO:0000313" key="7">
    <source>
        <dbReference type="Proteomes" id="UP000032545"/>
    </source>
</evidence>
<dbReference type="InterPro" id="IPR024072">
    <property type="entry name" value="DHFR-like_dom_sf"/>
</dbReference>
<dbReference type="PANTHER" id="PTHR38011">
    <property type="entry name" value="DIHYDROFOLATE REDUCTASE FAMILY PROTEIN (AFU_ORTHOLOGUE AFUA_8G06820)"/>
    <property type="match status" value="1"/>
</dbReference>
<accession>A0A0D8BKT6</accession>
<evidence type="ECO:0000256" key="4">
    <source>
        <dbReference type="SAM" id="MobiDB-lite"/>
    </source>
</evidence>
<reference evidence="6 7" key="2">
    <citation type="journal article" date="2016" name="Genome Announc.">
        <title>Permanent Draft Genome Sequences for Two Variants of Frankia sp. Strain CpI1, the First Frankia Strain Isolated from Root Nodules of Comptonia peregrina.</title>
        <authorList>
            <person name="Oshone R."/>
            <person name="Hurst S.G.IV."/>
            <person name="Abebe-Akele F."/>
            <person name="Simpson S."/>
            <person name="Morris K."/>
            <person name="Thomas W.K."/>
            <person name="Tisa L.S."/>
        </authorList>
    </citation>
    <scope>NUCLEOTIDE SEQUENCE [LARGE SCALE GENOMIC DNA]</scope>
    <source>
        <strain evidence="7">CpI1-S</strain>
    </source>
</reference>
<proteinExistence type="predicted"/>
<dbReference type="PANTHER" id="PTHR38011:SF7">
    <property type="entry name" value="2,5-DIAMINO-6-RIBOSYLAMINO-4(3H)-PYRIMIDINONE 5'-PHOSPHATE REDUCTASE"/>
    <property type="match status" value="1"/>
</dbReference>
<name>A0A0D8BKT6_9ACTN</name>
<dbReference type="Pfam" id="PF01872">
    <property type="entry name" value="RibD_C"/>
    <property type="match status" value="1"/>
</dbReference>
<feature type="domain" description="Bacterial bifunctional deaminase-reductase C-terminal" evidence="5">
    <location>
        <begin position="87"/>
        <end position="287"/>
    </location>
</feature>
<dbReference type="Gene3D" id="3.40.430.10">
    <property type="entry name" value="Dihydrofolate Reductase, subunit A"/>
    <property type="match status" value="1"/>
</dbReference>
<dbReference type="InterPro" id="IPR050765">
    <property type="entry name" value="Riboflavin_Biosynth_HTPR"/>
</dbReference>
<keyword evidence="7" id="KW-1185">Reference proteome</keyword>
<evidence type="ECO:0000256" key="2">
    <source>
        <dbReference type="ARBA" id="ARBA00022857"/>
    </source>
</evidence>